<keyword evidence="10" id="KW-1185">Reference proteome</keyword>
<evidence type="ECO:0000259" key="8">
    <source>
        <dbReference type="Pfam" id="PF01182"/>
    </source>
</evidence>
<dbReference type="Pfam" id="PF01182">
    <property type="entry name" value="Glucosamine_iso"/>
    <property type="match status" value="1"/>
</dbReference>
<keyword evidence="7 9" id="KW-0378">Hydrolase</keyword>
<dbReference type="PANTHER" id="PTHR11054:SF0">
    <property type="entry name" value="6-PHOSPHOGLUCONOLACTONASE"/>
    <property type="match status" value="1"/>
</dbReference>
<dbReference type="InterPro" id="IPR005900">
    <property type="entry name" value="6-phosphogluconolactonase_DevB"/>
</dbReference>
<evidence type="ECO:0000256" key="1">
    <source>
        <dbReference type="ARBA" id="ARBA00000832"/>
    </source>
</evidence>
<gene>
    <name evidence="7" type="primary">pgl</name>
    <name evidence="9" type="ORF">QE417_004421</name>
</gene>
<evidence type="ECO:0000256" key="7">
    <source>
        <dbReference type="RuleBase" id="RU365095"/>
    </source>
</evidence>
<evidence type="ECO:0000313" key="9">
    <source>
        <dbReference type="EMBL" id="MDT3405349.1"/>
    </source>
</evidence>
<evidence type="ECO:0000256" key="4">
    <source>
        <dbReference type="ARBA" id="ARBA00010662"/>
    </source>
</evidence>
<comment type="pathway">
    <text evidence="3 7">Carbohydrate degradation; pentose phosphate pathway; D-ribulose 5-phosphate from D-glucose 6-phosphate (oxidative stage): step 2/3.</text>
</comment>
<evidence type="ECO:0000256" key="5">
    <source>
        <dbReference type="ARBA" id="ARBA00013198"/>
    </source>
</evidence>
<organism evidence="9 10">
    <name type="scientific">Mucilaginibacter terrae</name>
    <dbReference type="NCBI Taxonomy" id="1955052"/>
    <lineage>
        <taxon>Bacteria</taxon>
        <taxon>Pseudomonadati</taxon>
        <taxon>Bacteroidota</taxon>
        <taxon>Sphingobacteriia</taxon>
        <taxon>Sphingobacteriales</taxon>
        <taxon>Sphingobacteriaceae</taxon>
        <taxon>Mucilaginibacter</taxon>
    </lineage>
</organism>
<dbReference type="EMBL" id="JAVLVU010000001">
    <property type="protein sequence ID" value="MDT3405349.1"/>
    <property type="molecule type" value="Genomic_DNA"/>
</dbReference>
<dbReference type="InterPro" id="IPR039104">
    <property type="entry name" value="6PGL"/>
</dbReference>
<sequence length="245" mass="27356">MMLKVFDNKEEISATAAQLFIDIAQKAVSERGRFTVALTGGTSPDALYTLLSSPAFKDKVDWAHTFIFWGDERWVPLTDDKSNAKMAHRTLLSNVPIPESQIFYMWADGKSPEEFAQEYEQQVRQVLGDALSFDLVLLGMGGEGHTASLFPYEPVLKEKDKLVYAYFLASQDMFRVTLTAPLINKAQNIVVMLLGESKAAALHEVLEGEHNPELYPAQLLNPENGKLLWLVDQAAAKDLKGNYNS</sequence>
<accession>A0ABU3H006</accession>
<reference evidence="10" key="1">
    <citation type="submission" date="2023-07" db="EMBL/GenBank/DDBJ databases">
        <title>Functional and genomic diversity of the sorghum phyllosphere microbiome.</title>
        <authorList>
            <person name="Shade A."/>
        </authorList>
    </citation>
    <scope>NUCLEOTIDE SEQUENCE [LARGE SCALE GENOMIC DNA]</scope>
    <source>
        <strain evidence="10">SORGH_AS_0422</strain>
    </source>
</reference>
<evidence type="ECO:0000256" key="3">
    <source>
        <dbReference type="ARBA" id="ARBA00004961"/>
    </source>
</evidence>
<comment type="catalytic activity">
    <reaction evidence="1 7">
        <text>6-phospho-D-glucono-1,5-lactone + H2O = 6-phospho-D-gluconate + H(+)</text>
        <dbReference type="Rhea" id="RHEA:12556"/>
        <dbReference type="ChEBI" id="CHEBI:15377"/>
        <dbReference type="ChEBI" id="CHEBI:15378"/>
        <dbReference type="ChEBI" id="CHEBI:57955"/>
        <dbReference type="ChEBI" id="CHEBI:58759"/>
        <dbReference type="EC" id="3.1.1.31"/>
    </reaction>
</comment>
<dbReference type="SUPFAM" id="SSF100950">
    <property type="entry name" value="NagB/RpiA/CoA transferase-like"/>
    <property type="match status" value="1"/>
</dbReference>
<dbReference type="Gene3D" id="3.40.50.1360">
    <property type="match status" value="1"/>
</dbReference>
<evidence type="ECO:0000256" key="6">
    <source>
        <dbReference type="ARBA" id="ARBA00020337"/>
    </source>
</evidence>
<dbReference type="PANTHER" id="PTHR11054">
    <property type="entry name" value="6-PHOSPHOGLUCONOLACTONASE"/>
    <property type="match status" value="1"/>
</dbReference>
<dbReference type="NCBIfam" id="TIGR01198">
    <property type="entry name" value="pgl"/>
    <property type="match status" value="1"/>
</dbReference>
<dbReference type="GO" id="GO:0017057">
    <property type="term" value="F:6-phosphogluconolactonase activity"/>
    <property type="evidence" value="ECO:0007669"/>
    <property type="project" value="UniProtKB-EC"/>
</dbReference>
<evidence type="ECO:0000256" key="2">
    <source>
        <dbReference type="ARBA" id="ARBA00002681"/>
    </source>
</evidence>
<name>A0ABU3H006_9SPHI</name>
<protein>
    <recommendedName>
        <fullName evidence="6 7">6-phosphogluconolactonase</fullName>
        <shortName evidence="7">6PGL</shortName>
        <ecNumber evidence="5 7">3.1.1.31</ecNumber>
    </recommendedName>
</protein>
<feature type="domain" description="Glucosamine/galactosamine-6-phosphate isomerase" evidence="8">
    <location>
        <begin position="8"/>
        <end position="229"/>
    </location>
</feature>
<comment type="similarity">
    <text evidence="4 7">Belongs to the glucosamine/galactosamine-6-phosphate isomerase family. 6-phosphogluconolactonase subfamily.</text>
</comment>
<dbReference type="EC" id="3.1.1.31" evidence="5 7"/>
<dbReference type="RefSeq" id="WP_311953799.1">
    <property type="nucleotide sequence ID" value="NZ_JAVLVU010000001.1"/>
</dbReference>
<dbReference type="CDD" id="cd01400">
    <property type="entry name" value="6PGL"/>
    <property type="match status" value="1"/>
</dbReference>
<evidence type="ECO:0000313" key="10">
    <source>
        <dbReference type="Proteomes" id="UP001258315"/>
    </source>
</evidence>
<proteinExistence type="inferred from homology"/>
<comment type="function">
    <text evidence="2 7">Hydrolysis of 6-phosphogluconolactone to 6-phosphogluconate.</text>
</comment>
<comment type="caution">
    <text evidence="9">The sequence shown here is derived from an EMBL/GenBank/DDBJ whole genome shotgun (WGS) entry which is preliminary data.</text>
</comment>
<dbReference type="InterPro" id="IPR006148">
    <property type="entry name" value="Glc/Gal-6P_isomerase"/>
</dbReference>
<dbReference type="Proteomes" id="UP001258315">
    <property type="component" value="Unassembled WGS sequence"/>
</dbReference>
<dbReference type="InterPro" id="IPR037171">
    <property type="entry name" value="NagB/RpiA_transferase-like"/>
</dbReference>